<evidence type="ECO:0000256" key="4">
    <source>
        <dbReference type="ARBA" id="ARBA00038054"/>
    </source>
</evidence>
<evidence type="ECO:0000259" key="5">
    <source>
        <dbReference type="SMART" id="SM00903"/>
    </source>
</evidence>
<gene>
    <name evidence="6" type="ORF">I8752_37090</name>
</gene>
<comment type="similarity">
    <text evidence="4">Belongs to the flavoredoxin family.</text>
</comment>
<comment type="caution">
    <text evidence="6">The sequence shown here is derived from an EMBL/GenBank/DDBJ whole genome shotgun (WGS) entry which is preliminary data.</text>
</comment>
<dbReference type="InterPro" id="IPR002563">
    <property type="entry name" value="Flavin_Rdtase-like_dom"/>
</dbReference>
<organism evidence="6 7">
    <name type="scientific">Dendronalium phyllosphericum CENA369</name>
    <dbReference type="NCBI Taxonomy" id="1725256"/>
    <lineage>
        <taxon>Bacteria</taxon>
        <taxon>Bacillati</taxon>
        <taxon>Cyanobacteriota</taxon>
        <taxon>Cyanophyceae</taxon>
        <taxon>Nostocales</taxon>
        <taxon>Nostocaceae</taxon>
        <taxon>Dendronalium</taxon>
        <taxon>Dendronalium phyllosphericum</taxon>
    </lineage>
</organism>
<keyword evidence="3" id="KW-0288">FMN</keyword>
<accession>A0A8J7IQB1</accession>
<dbReference type="PANTHER" id="PTHR33798:SF5">
    <property type="entry name" value="FLAVIN REDUCTASE LIKE DOMAIN-CONTAINING PROTEIN"/>
    <property type="match status" value="1"/>
</dbReference>
<dbReference type="SUPFAM" id="SSF50475">
    <property type="entry name" value="FMN-binding split barrel"/>
    <property type="match status" value="1"/>
</dbReference>
<dbReference type="GO" id="GO:0010181">
    <property type="term" value="F:FMN binding"/>
    <property type="evidence" value="ECO:0007669"/>
    <property type="project" value="InterPro"/>
</dbReference>
<dbReference type="PANTHER" id="PTHR33798">
    <property type="entry name" value="FLAVOPROTEIN OXYGENASE"/>
    <property type="match status" value="1"/>
</dbReference>
<evidence type="ECO:0000256" key="1">
    <source>
        <dbReference type="ARBA" id="ARBA00001917"/>
    </source>
</evidence>
<dbReference type="AlphaFoldDB" id="A0A8J7IQB1"/>
<name>A0A8J7IQB1_9NOST</name>
<dbReference type="InterPro" id="IPR012349">
    <property type="entry name" value="Split_barrel_FMN-bd"/>
</dbReference>
<dbReference type="RefSeq" id="WP_214437107.1">
    <property type="nucleotide sequence ID" value="NZ_CAWPUQ010000281.1"/>
</dbReference>
<reference evidence="6 7" key="1">
    <citation type="journal article" date="2021" name="Int. J. Syst. Evol. Microbiol.">
        <title>Amazonocrinis nigriterrae gen. nov., sp. nov., Atlanticothrix silvestris gen. nov., sp. nov. and Dendronalium phyllosphericum gen. nov., sp. nov., nostocacean cyanobacteria from Brazilian environments.</title>
        <authorList>
            <person name="Alvarenga D.O."/>
            <person name="Andreote A.P.D."/>
            <person name="Branco L.H.Z."/>
            <person name="Delbaje E."/>
            <person name="Cruz R.B."/>
            <person name="Varani A.M."/>
            <person name="Fiore M.F."/>
        </authorList>
    </citation>
    <scope>NUCLEOTIDE SEQUENCE [LARGE SCALE GENOMIC DNA]</scope>
    <source>
        <strain evidence="6 7">CENA369</strain>
    </source>
</reference>
<proteinExistence type="inferred from homology"/>
<evidence type="ECO:0000313" key="7">
    <source>
        <dbReference type="Proteomes" id="UP000662314"/>
    </source>
</evidence>
<evidence type="ECO:0000256" key="2">
    <source>
        <dbReference type="ARBA" id="ARBA00022630"/>
    </source>
</evidence>
<dbReference type="Pfam" id="PF01613">
    <property type="entry name" value="Flavin_Reduct"/>
    <property type="match status" value="1"/>
</dbReference>
<protein>
    <submittedName>
        <fullName evidence="6">Flavin reductase family protein</fullName>
    </submittedName>
</protein>
<comment type="cofactor">
    <cofactor evidence="1">
        <name>FMN</name>
        <dbReference type="ChEBI" id="CHEBI:58210"/>
    </cofactor>
</comment>
<sequence length="210" mass="23203">MAKSLMLSFVPQEMKDPAPYHLLTSIVAPRPIAWVSTISASGISNLAPYSFFNAVAGFPPTIMFSVAYRRHEPKEKDTLRNIQEVDEFVCHVVNEALAQAMAQTGTEFPYGVNEFEKANLKAIASTDVRPLRIESSPVAMECKVTQIVPVEGTNNTMVLGQVLRFHVREDLYRQDLGLVDSVGMQPITRLGGAVEYAKIGELFEMATPKV</sequence>
<dbReference type="GO" id="GO:0016646">
    <property type="term" value="F:oxidoreductase activity, acting on the CH-NH group of donors, NAD or NADP as acceptor"/>
    <property type="evidence" value="ECO:0007669"/>
    <property type="project" value="UniProtKB-ARBA"/>
</dbReference>
<feature type="domain" description="Flavin reductase like" evidence="5">
    <location>
        <begin position="25"/>
        <end position="177"/>
    </location>
</feature>
<keyword evidence="7" id="KW-1185">Reference proteome</keyword>
<evidence type="ECO:0000313" key="6">
    <source>
        <dbReference type="EMBL" id="MBH8578457.1"/>
    </source>
</evidence>
<evidence type="ECO:0000256" key="3">
    <source>
        <dbReference type="ARBA" id="ARBA00022643"/>
    </source>
</evidence>
<dbReference type="EMBL" id="JAECZA010000338">
    <property type="protein sequence ID" value="MBH8578457.1"/>
    <property type="molecule type" value="Genomic_DNA"/>
</dbReference>
<dbReference type="Gene3D" id="2.30.110.10">
    <property type="entry name" value="Electron Transport, Fmn-binding Protein, Chain A"/>
    <property type="match status" value="1"/>
</dbReference>
<keyword evidence="2" id="KW-0285">Flavoprotein</keyword>
<dbReference type="Proteomes" id="UP000662314">
    <property type="component" value="Unassembled WGS sequence"/>
</dbReference>
<dbReference type="SMART" id="SM00903">
    <property type="entry name" value="Flavin_Reduct"/>
    <property type="match status" value="1"/>
</dbReference>